<dbReference type="GO" id="GO:0005576">
    <property type="term" value="C:extracellular region"/>
    <property type="evidence" value="ECO:0007669"/>
    <property type="project" value="UniProtKB-SubCell"/>
</dbReference>
<dbReference type="EMBL" id="QOHR01000002">
    <property type="protein sequence ID" value="REC58389.1"/>
    <property type="molecule type" value="Genomic_DNA"/>
</dbReference>
<dbReference type="InterPro" id="IPR046358">
    <property type="entry name" value="Flagellin_C"/>
</dbReference>
<comment type="function">
    <text evidence="3">Flagellin is the subunit protein which polymerizes to form the filaments of bacterial flagella.</text>
</comment>
<dbReference type="InterPro" id="IPR001492">
    <property type="entry name" value="Flagellin"/>
</dbReference>
<dbReference type="SUPFAM" id="SSF64518">
    <property type="entry name" value="Phase 1 flagellin"/>
    <property type="match status" value="1"/>
</dbReference>
<dbReference type="Pfam" id="PF00700">
    <property type="entry name" value="Flagellin_C"/>
    <property type="match status" value="1"/>
</dbReference>
<evidence type="ECO:0000259" key="4">
    <source>
        <dbReference type="Pfam" id="PF00669"/>
    </source>
</evidence>
<evidence type="ECO:0000313" key="6">
    <source>
        <dbReference type="EMBL" id="REC58389.1"/>
    </source>
</evidence>
<feature type="domain" description="Flagellin N-terminal" evidence="4">
    <location>
        <begin position="22"/>
        <end position="138"/>
    </location>
</feature>
<keyword evidence="2 3" id="KW-0975">Bacterial flagellum</keyword>
<organism evidence="6 7">
    <name type="scientific">Rhodosalinus sediminis</name>
    <dbReference type="NCBI Taxonomy" id="1940533"/>
    <lineage>
        <taxon>Bacteria</taxon>
        <taxon>Pseudomonadati</taxon>
        <taxon>Pseudomonadota</taxon>
        <taxon>Alphaproteobacteria</taxon>
        <taxon>Rhodobacterales</taxon>
        <taxon>Paracoccaceae</taxon>
        <taxon>Rhodosalinus</taxon>
    </lineage>
</organism>
<dbReference type="Gene3D" id="1.20.1330.10">
    <property type="entry name" value="f41 fragment of flagellin, N-terminal domain"/>
    <property type="match status" value="1"/>
</dbReference>
<evidence type="ECO:0000256" key="1">
    <source>
        <dbReference type="ARBA" id="ARBA00005709"/>
    </source>
</evidence>
<dbReference type="InterPro" id="IPR010810">
    <property type="entry name" value="Flagellin_hook_IN_motif"/>
</dbReference>
<keyword evidence="7" id="KW-1185">Reference proteome</keyword>
<comment type="similarity">
    <text evidence="1 3">Belongs to the bacterial flagellin family.</text>
</comment>
<dbReference type="GO" id="GO:0009288">
    <property type="term" value="C:bacterial-type flagellum"/>
    <property type="evidence" value="ECO:0007669"/>
    <property type="project" value="UniProtKB-SubCell"/>
</dbReference>
<dbReference type="RefSeq" id="WP_115978162.1">
    <property type="nucleotide sequence ID" value="NZ_QOHR01000002.1"/>
</dbReference>
<reference evidence="6 7" key="1">
    <citation type="journal article" date="2017" name="Int. J. Syst. Evol. Microbiol.">
        <title>Rhodosalinus sediminis gen. nov., sp. nov., isolated from marine saltern.</title>
        <authorList>
            <person name="Guo L.Y."/>
            <person name="Ling S.K."/>
            <person name="Li C.M."/>
            <person name="Chen G.J."/>
            <person name="Du Z.J."/>
        </authorList>
    </citation>
    <scope>NUCLEOTIDE SEQUENCE [LARGE SCALE GENOMIC DNA]</scope>
    <source>
        <strain evidence="6 7">WDN1C137</strain>
    </source>
</reference>
<dbReference type="InterPro" id="IPR001029">
    <property type="entry name" value="Flagellin_N"/>
</dbReference>
<feature type="domain" description="Flagellin C-terminal" evidence="5">
    <location>
        <begin position="339"/>
        <end position="422"/>
    </location>
</feature>
<sequence>MTIGNALFAELNIQSFRGLRGEISDLQGRIASGTQDPRASADPLRFVRLSAATEQQDTLGRYADNLRLAGDRLDHADTVLAEANQIAQRLGEIALRSATDSTGDDFRSALAAEVEQLRAALIDVANATDGGGESLFAGLSGVRAPFRESAEGDVAYHGDAAVQRLRTSETRSLQTGVSGAEAFLGVERADGQVGSVFDIVDDLAASIGAHPGARESAFAAEGGLRLSLDPDAGSGPTRLTVEGPDGRAEVAADVAAGSPGALVAAINAATAETGVTASVAPDGASIDLAGAGTISVSRIVQEGARGTGPAAEAVALDAGTPVGAPEALRPLRHDKQAQMDAVDTLQNHFADLRSKVGALGAAAESQGRTVENRQVMIREAVAGLEDLDVAAAITDLRTRLVTLQAAQQSFVKVSGLSLFDYLR</sequence>
<protein>
    <recommendedName>
        <fullName evidence="3">Flagellin</fullName>
    </recommendedName>
</protein>
<comment type="caution">
    <text evidence="6">The sequence shown here is derived from an EMBL/GenBank/DDBJ whole genome shotgun (WGS) entry which is preliminary data.</text>
</comment>
<gene>
    <name evidence="6" type="ORF">DRV84_02135</name>
</gene>
<dbReference type="AlphaFoldDB" id="A0A3D9BY15"/>
<dbReference type="Pfam" id="PF07196">
    <property type="entry name" value="Flagellin_IN"/>
    <property type="match status" value="1"/>
</dbReference>
<dbReference type="PANTHER" id="PTHR42792:SF1">
    <property type="entry name" value="FLAGELLAR HOOK-ASSOCIATED PROTEIN 3"/>
    <property type="match status" value="1"/>
</dbReference>
<evidence type="ECO:0000256" key="3">
    <source>
        <dbReference type="RuleBase" id="RU362073"/>
    </source>
</evidence>
<dbReference type="Proteomes" id="UP000257131">
    <property type="component" value="Unassembled WGS sequence"/>
</dbReference>
<dbReference type="GO" id="GO:0005198">
    <property type="term" value="F:structural molecule activity"/>
    <property type="evidence" value="ECO:0007669"/>
    <property type="project" value="UniProtKB-UniRule"/>
</dbReference>
<evidence type="ECO:0000256" key="2">
    <source>
        <dbReference type="ARBA" id="ARBA00023143"/>
    </source>
</evidence>
<dbReference type="Pfam" id="PF00669">
    <property type="entry name" value="Flagellin_N"/>
    <property type="match status" value="1"/>
</dbReference>
<dbReference type="Gene3D" id="3.30.70.2120">
    <property type="match status" value="1"/>
</dbReference>
<dbReference type="OrthoDB" id="7835373at2"/>
<dbReference type="PANTHER" id="PTHR42792">
    <property type="entry name" value="FLAGELLIN"/>
    <property type="match status" value="1"/>
</dbReference>
<evidence type="ECO:0000259" key="5">
    <source>
        <dbReference type="Pfam" id="PF00700"/>
    </source>
</evidence>
<comment type="subcellular location">
    <subcellularLocation>
        <location evidence="3">Secreted</location>
    </subcellularLocation>
    <subcellularLocation>
        <location evidence="3">Bacterial flagellum</location>
    </subcellularLocation>
</comment>
<keyword evidence="3" id="KW-0964">Secreted</keyword>
<accession>A0A3D9BY15</accession>
<name>A0A3D9BY15_9RHOB</name>
<proteinExistence type="inferred from homology"/>
<evidence type="ECO:0000313" key="7">
    <source>
        <dbReference type="Proteomes" id="UP000257131"/>
    </source>
</evidence>